<evidence type="ECO:0000259" key="4">
    <source>
        <dbReference type="PROSITE" id="PS50987"/>
    </source>
</evidence>
<dbReference type="InterPro" id="IPR036388">
    <property type="entry name" value="WH-like_DNA-bd_sf"/>
</dbReference>
<dbReference type="SUPFAM" id="SSF46785">
    <property type="entry name" value="Winged helix' DNA-binding domain"/>
    <property type="match status" value="1"/>
</dbReference>
<dbReference type="GO" id="GO:0003700">
    <property type="term" value="F:DNA-binding transcription factor activity"/>
    <property type="evidence" value="ECO:0007669"/>
    <property type="project" value="InterPro"/>
</dbReference>
<dbReference type="AlphaFoldDB" id="A0A0J1HX50"/>
<dbReference type="PANTHER" id="PTHR43132:SF2">
    <property type="entry name" value="ARSENICAL RESISTANCE OPERON REPRESSOR ARSR-RELATED"/>
    <property type="match status" value="1"/>
</dbReference>
<organism evidence="5 6">
    <name type="scientific">Bacillus anthracis</name>
    <name type="common">anthrax bacterium</name>
    <dbReference type="NCBI Taxonomy" id="1392"/>
    <lineage>
        <taxon>Bacteria</taxon>
        <taxon>Bacillati</taxon>
        <taxon>Bacillota</taxon>
        <taxon>Bacilli</taxon>
        <taxon>Bacillales</taxon>
        <taxon>Bacillaceae</taxon>
        <taxon>Bacillus</taxon>
        <taxon>Bacillus cereus group</taxon>
    </lineage>
</organism>
<evidence type="ECO:0000313" key="5">
    <source>
        <dbReference type="EMBL" id="KLV18244.1"/>
    </source>
</evidence>
<dbReference type="InterPro" id="IPR051011">
    <property type="entry name" value="Metal_resp_trans_reg"/>
</dbReference>
<keyword evidence="1" id="KW-0805">Transcription regulation</keyword>
<dbReference type="GO" id="GO:0003677">
    <property type="term" value="F:DNA binding"/>
    <property type="evidence" value="ECO:0007669"/>
    <property type="project" value="UniProtKB-KW"/>
</dbReference>
<dbReference type="InterPro" id="IPR036390">
    <property type="entry name" value="WH_DNA-bd_sf"/>
</dbReference>
<accession>A0A0J1HX50</accession>
<dbReference type="PANTHER" id="PTHR43132">
    <property type="entry name" value="ARSENICAL RESISTANCE OPERON REPRESSOR ARSR-RELATED"/>
    <property type="match status" value="1"/>
</dbReference>
<keyword evidence="2" id="KW-0238">DNA-binding</keyword>
<dbReference type="InterPro" id="IPR011991">
    <property type="entry name" value="ArsR-like_HTH"/>
</dbReference>
<sequence length="99" mass="11426">MQRFVTLETNSIEIQENVDTIKVMAHPVRLKILYELYKNKTLNVTQLTETLNIPQSTVSQHLAKMKGIILKGDRRGLEIYYSIHNNKANELVKLLCISD</sequence>
<dbReference type="EMBL" id="LDPG01000007">
    <property type="protein sequence ID" value="KLV18244.1"/>
    <property type="molecule type" value="Genomic_DNA"/>
</dbReference>
<dbReference type="Pfam" id="PF01022">
    <property type="entry name" value="HTH_5"/>
    <property type="match status" value="1"/>
</dbReference>
<dbReference type="RefSeq" id="WP_001995935.1">
    <property type="nucleotide sequence ID" value="NZ_LDPG01000007.1"/>
</dbReference>
<protein>
    <submittedName>
        <fullName evidence="5">ArsR family transcriptional regulator</fullName>
    </submittedName>
</protein>
<name>A0A0J1HX50_BACAN</name>
<reference evidence="5 6" key="1">
    <citation type="submission" date="2015-05" db="EMBL/GenBank/DDBJ databases">
        <title>Whole genome sequence and identification of bacterial endophytes from Costus igneus.</title>
        <authorList>
            <person name="Lee Y.P."/>
            <person name="Gan H.M."/>
            <person name="Eng W."/>
            <person name="Wheatley M.S."/>
            <person name="Caraballo A."/>
            <person name="Polter S."/>
            <person name="Savka M.A."/>
            <person name="Hudson A.O."/>
        </authorList>
    </citation>
    <scope>NUCLEOTIDE SEQUENCE [LARGE SCALE GENOMIC DNA]</scope>
    <source>
        <strain evidence="5 6">RIT375</strain>
    </source>
</reference>
<keyword evidence="3" id="KW-0804">Transcription</keyword>
<dbReference type="Proteomes" id="UP000035904">
    <property type="component" value="Unassembled WGS sequence"/>
</dbReference>
<proteinExistence type="predicted"/>
<comment type="caution">
    <text evidence="5">The sequence shown here is derived from an EMBL/GenBank/DDBJ whole genome shotgun (WGS) entry which is preliminary data.</text>
</comment>
<dbReference type="SMART" id="SM00418">
    <property type="entry name" value="HTH_ARSR"/>
    <property type="match status" value="1"/>
</dbReference>
<dbReference type="PROSITE" id="PS50987">
    <property type="entry name" value="HTH_ARSR_2"/>
    <property type="match status" value="1"/>
</dbReference>
<dbReference type="InterPro" id="IPR001845">
    <property type="entry name" value="HTH_ArsR_DNA-bd_dom"/>
</dbReference>
<evidence type="ECO:0000313" key="6">
    <source>
        <dbReference type="Proteomes" id="UP000035904"/>
    </source>
</evidence>
<feature type="domain" description="HTH arsR-type" evidence="4">
    <location>
        <begin position="9"/>
        <end position="99"/>
    </location>
</feature>
<evidence type="ECO:0000256" key="2">
    <source>
        <dbReference type="ARBA" id="ARBA00023125"/>
    </source>
</evidence>
<evidence type="ECO:0000256" key="1">
    <source>
        <dbReference type="ARBA" id="ARBA00023015"/>
    </source>
</evidence>
<gene>
    <name evidence="5" type="ORF">ABW01_12730</name>
</gene>
<dbReference type="CDD" id="cd00090">
    <property type="entry name" value="HTH_ARSR"/>
    <property type="match status" value="1"/>
</dbReference>
<evidence type="ECO:0000256" key="3">
    <source>
        <dbReference type="ARBA" id="ARBA00023163"/>
    </source>
</evidence>
<dbReference type="Gene3D" id="1.10.10.10">
    <property type="entry name" value="Winged helix-like DNA-binding domain superfamily/Winged helix DNA-binding domain"/>
    <property type="match status" value="1"/>
</dbReference>
<dbReference type="PATRIC" id="fig|1392.242.peg.5566"/>
<dbReference type="NCBIfam" id="NF033788">
    <property type="entry name" value="HTH_metalloreg"/>
    <property type="match status" value="1"/>
</dbReference>